<protein>
    <submittedName>
        <fullName evidence="5">Winged helix-turn-helix domain-containing protein</fullName>
    </submittedName>
</protein>
<gene>
    <name evidence="5" type="ORF">N4G40_13805</name>
</gene>
<dbReference type="SMART" id="SM00862">
    <property type="entry name" value="Trans_reg_C"/>
    <property type="match status" value="1"/>
</dbReference>
<keyword evidence="3" id="KW-0472">Membrane</keyword>
<keyword evidence="3" id="KW-1133">Transmembrane helix</keyword>
<name>A0ABU5LHC3_9GAMM</name>
<keyword evidence="3" id="KW-0812">Transmembrane</keyword>
<proteinExistence type="predicted"/>
<dbReference type="SUPFAM" id="SSF46894">
    <property type="entry name" value="C-terminal effector domain of the bipartite response regulators"/>
    <property type="match status" value="1"/>
</dbReference>
<accession>A0ABU5LHC3</accession>
<evidence type="ECO:0000256" key="2">
    <source>
        <dbReference type="PROSITE-ProRule" id="PRU01091"/>
    </source>
</evidence>
<keyword evidence="1 2" id="KW-0238">DNA-binding</keyword>
<dbReference type="PROSITE" id="PS51755">
    <property type="entry name" value="OMPR_PHOB"/>
    <property type="match status" value="1"/>
</dbReference>
<dbReference type="Proteomes" id="UP001288620">
    <property type="component" value="Unassembled WGS sequence"/>
</dbReference>
<evidence type="ECO:0000313" key="6">
    <source>
        <dbReference type="Proteomes" id="UP001288620"/>
    </source>
</evidence>
<evidence type="ECO:0000313" key="5">
    <source>
        <dbReference type="EMBL" id="MDZ7279335.1"/>
    </source>
</evidence>
<evidence type="ECO:0000256" key="1">
    <source>
        <dbReference type="ARBA" id="ARBA00023125"/>
    </source>
</evidence>
<keyword evidence="6" id="KW-1185">Reference proteome</keyword>
<feature type="domain" description="OmpR/PhoB-type" evidence="4">
    <location>
        <begin position="2"/>
        <end position="105"/>
    </location>
</feature>
<reference evidence="6" key="1">
    <citation type="submission" date="2023-07" db="EMBL/GenBank/DDBJ databases">
        <title>Structural and functional analysis of rice phyllospheric bacteria for their antimicrobial properties and defense elicitation against blast disease.</title>
        <authorList>
            <person name="Sahu K.P."/>
            <person name="Asharani P."/>
            <person name="Kumar M."/>
            <person name="Reddy B."/>
            <person name="Kumar A."/>
        </authorList>
    </citation>
    <scope>NUCLEOTIDE SEQUENCE [LARGE SCALE GENOMIC DNA]</scope>
    <source>
        <strain evidence="6">OsEp_Plm_30P10</strain>
    </source>
</reference>
<sequence length="289" mass="31628">MNQVYLINDAVYFYAEQGRLLNHHNGCEAALSQAGVRCFLALLDSPGEVVSANALIYAGWGSQGIVVTSNSLRQIINQLRKAIRKVGLPDDAIITQPRIGYKLSHAINATFSDRPVNILPNNLPAIVSPGAASSDAEAVLTSNTATAIDARATDGDAASIKTARVSIPNKTKKKGGKRIPYLTRYGTFWLFVTCVIVSVWSVFLCVRHVEIVTPYECNNNISFAEIDGKHYFITVAYHNAKAEGKAHSQGNIETIKRDKLTQPNGLDDYRVVNIKGIYHADTFFSVQCK</sequence>
<comment type="caution">
    <text evidence="5">The sequence shown here is derived from an EMBL/GenBank/DDBJ whole genome shotgun (WGS) entry which is preliminary data.</text>
</comment>
<dbReference type="Gene3D" id="1.10.10.10">
    <property type="entry name" value="Winged helix-like DNA-binding domain superfamily/Winged helix DNA-binding domain"/>
    <property type="match status" value="1"/>
</dbReference>
<dbReference type="CDD" id="cd00383">
    <property type="entry name" value="trans_reg_C"/>
    <property type="match status" value="1"/>
</dbReference>
<dbReference type="Pfam" id="PF00486">
    <property type="entry name" value="Trans_reg_C"/>
    <property type="match status" value="1"/>
</dbReference>
<dbReference type="RefSeq" id="WP_322543192.1">
    <property type="nucleotide sequence ID" value="NZ_JAOBTT010000001.1"/>
</dbReference>
<evidence type="ECO:0000256" key="3">
    <source>
        <dbReference type="SAM" id="Phobius"/>
    </source>
</evidence>
<dbReference type="EMBL" id="JAOBTT010000001">
    <property type="protein sequence ID" value="MDZ7279335.1"/>
    <property type="molecule type" value="Genomic_DNA"/>
</dbReference>
<feature type="transmembrane region" description="Helical" evidence="3">
    <location>
        <begin position="182"/>
        <end position="203"/>
    </location>
</feature>
<dbReference type="InterPro" id="IPR036388">
    <property type="entry name" value="WH-like_DNA-bd_sf"/>
</dbReference>
<feature type="DNA-binding region" description="OmpR/PhoB-type" evidence="2">
    <location>
        <begin position="2"/>
        <end position="105"/>
    </location>
</feature>
<dbReference type="InterPro" id="IPR016032">
    <property type="entry name" value="Sig_transdc_resp-reg_C-effctor"/>
</dbReference>
<dbReference type="InterPro" id="IPR001867">
    <property type="entry name" value="OmpR/PhoB-type_DNA-bd"/>
</dbReference>
<organism evidence="5 6">
    <name type="scientific">Pantoea eucrina</name>
    <dbReference type="NCBI Taxonomy" id="472693"/>
    <lineage>
        <taxon>Bacteria</taxon>
        <taxon>Pseudomonadati</taxon>
        <taxon>Pseudomonadota</taxon>
        <taxon>Gammaproteobacteria</taxon>
        <taxon>Enterobacterales</taxon>
        <taxon>Erwiniaceae</taxon>
        <taxon>Pantoea</taxon>
    </lineage>
</organism>
<evidence type="ECO:0000259" key="4">
    <source>
        <dbReference type="PROSITE" id="PS51755"/>
    </source>
</evidence>